<name>A0ABN8X1J0_9GAMM</name>
<accession>A0ABN8X1J0</accession>
<organism evidence="1 2">
    <name type="scientific">Methylocaldum szegediense</name>
    <dbReference type="NCBI Taxonomy" id="73780"/>
    <lineage>
        <taxon>Bacteria</taxon>
        <taxon>Pseudomonadati</taxon>
        <taxon>Pseudomonadota</taxon>
        <taxon>Gammaproteobacteria</taxon>
        <taxon>Methylococcales</taxon>
        <taxon>Methylococcaceae</taxon>
        <taxon>Methylocaldum</taxon>
    </lineage>
</organism>
<protein>
    <recommendedName>
        <fullName evidence="3">Transposase</fullName>
    </recommendedName>
</protein>
<sequence>MLFFTRHTLFKGTKRVKNIDRKNCYINLVCYINEEDIKIQHTDRYALGLSIIMDKYPI</sequence>
<reference evidence="1 2" key="1">
    <citation type="submission" date="2023-03" db="EMBL/GenBank/DDBJ databases">
        <authorList>
            <person name="Pearce D."/>
        </authorList>
    </citation>
    <scope>NUCLEOTIDE SEQUENCE [LARGE SCALE GENOMIC DNA]</scope>
    <source>
        <strain evidence="1">Msz</strain>
    </source>
</reference>
<evidence type="ECO:0000313" key="1">
    <source>
        <dbReference type="EMBL" id="CAI8762078.1"/>
    </source>
</evidence>
<evidence type="ECO:0008006" key="3">
    <source>
        <dbReference type="Google" id="ProtNLM"/>
    </source>
</evidence>
<dbReference type="EMBL" id="OX458333">
    <property type="protein sequence ID" value="CAI8762078.1"/>
    <property type="molecule type" value="Genomic_DNA"/>
</dbReference>
<proteinExistence type="predicted"/>
<keyword evidence="2" id="KW-1185">Reference proteome</keyword>
<dbReference type="Proteomes" id="UP001162030">
    <property type="component" value="Chromosome"/>
</dbReference>
<evidence type="ECO:0000313" key="2">
    <source>
        <dbReference type="Proteomes" id="UP001162030"/>
    </source>
</evidence>
<gene>
    <name evidence="1" type="ORF">MSZNOR_0863</name>
</gene>